<name>A0ACC1T1P4_9APHY</name>
<keyword evidence="2" id="KW-1185">Reference proteome</keyword>
<evidence type="ECO:0000313" key="1">
    <source>
        <dbReference type="EMBL" id="KAJ3551193.1"/>
    </source>
</evidence>
<evidence type="ECO:0000313" key="2">
    <source>
        <dbReference type="Proteomes" id="UP001148662"/>
    </source>
</evidence>
<accession>A0ACC1T1P4</accession>
<proteinExistence type="predicted"/>
<dbReference type="Proteomes" id="UP001148662">
    <property type="component" value="Unassembled WGS sequence"/>
</dbReference>
<comment type="caution">
    <text evidence="1">The sequence shown here is derived from an EMBL/GenBank/DDBJ whole genome shotgun (WGS) entry which is preliminary data.</text>
</comment>
<sequence>MVVLFTLYTDFSCRHWSDTWLSTQINLLPQWGDNIVRWSSGDNIVYSAADLGPICSPHEHFDARSPNSYATLDRRYHIVREASVRGETTIFIMKNGRKAYRSLWPDALPCITEIPILLKFNGANTADLSCSVSCQSVDRNPFQIGPAVAKNWRPDLVIDMVECGFKYLEVQDRLRAIISRFWVHPVIPSPIEPFISSSSSVRPPLLILAMMGPPKGGKSEISKAVISGMNAECVDSRNLAFKGWDRVGNMGNHFLTESQVAHILFQEIELEFRARPGLAVLVIEITSFCRALPVLKTIFDDLLHVVYVDADKETRQKRHAAMILARDIRAGNMPMSEQDEAFHNDSGDTEVRKIADFILHNNGALGDAISELKKHLHPVLETRLSLR</sequence>
<gene>
    <name evidence="1" type="ORF">NM688_g4849</name>
</gene>
<reference evidence="1" key="1">
    <citation type="submission" date="2022-07" db="EMBL/GenBank/DDBJ databases">
        <title>Genome Sequence of Phlebia brevispora.</title>
        <authorList>
            <person name="Buettner E."/>
        </authorList>
    </citation>
    <scope>NUCLEOTIDE SEQUENCE</scope>
    <source>
        <strain evidence="1">MPL23</strain>
    </source>
</reference>
<dbReference type="EMBL" id="JANHOG010000841">
    <property type="protein sequence ID" value="KAJ3551193.1"/>
    <property type="molecule type" value="Genomic_DNA"/>
</dbReference>
<protein>
    <submittedName>
        <fullName evidence="1">Uncharacterized protein</fullName>
    </submittedName>
</protein>
<organism evidence="1 2">
    <name type="scientific">Phlebia brevispora</name>
    <dbReference type="NCBI Taxonomy" id="194682"/>
    <lineage>
        <taxon>Eukaryota</taxon>
        <taxon>Fungi</taxon>
        <taxon>Dikarya</taxon>
        <taxon>Basidiomycota</taxon>
        <taxon>Agaricomycotina</taxon>
        <taxon>Agaricomycetes</taxon>
        <taxon>Polyporales</taxon>
        <taxon>Meruliaceae</taxon>
        <taxon>Phlebia</taxon>
    </lineage>
</organism>